<dbReference type="PANTHER" id="PTHR43424">
    <property type="entry name" value="LOCUS PUTATIVE PROTEIN 1-RELATED"/>
    <property type="match status" value="1"/>
</dbReference>
<protein>
    <recommendedName>
        <fullName evidence="4">Polysaccharide biosynthesis protein</fullName>
    </recommendedName>
</protein>
<accession>A0A160FHH9</accession>
<proteinExistence type="predicted"/>
<dbReference type="STRING" id="1804984.AYM40_03440"/>
<evidence type="ECO:0000313" key="3">
    <source>
        <dbReference type="Proteomes" id="UP000076852"/>
    </source>
</evidence>
<sequence length="411" mass="43630">MKSFRTLLFSSLSGVVCEKVIGALAAVASNHLFASLYGAHFFGELQFALSLAYVVSSAALIFSAQAVAPIFGRHPRLRHLVFYRAFRLRLGSTLSVTLLFLIVVGLLMQSSSGALTLIAGLVMLGEPIALGALMAYAETKPWVITRAKAYASGVRVLWLLGAAHASVGAVVASFAWPLEACVAAAAPFSRYRTLAFNRPRSLHGSEMVTRTLVVRGLRIWPAIAASMLVLRMDRLLLGTLMSKTDLGIYSAAASLIEQWNSVGTTLALALAPAMVFAARGEDQLRSKAIKLSAYLAVIAAVALVGSLFAGRPVFLAIYGPAFEAGVPVMIFGTACSIATFVDAGLTTWLIAARRYRLMTVKLVVTIVAIGVAPFVMPSVLMMYAPAVATAVSIVLFWAVVFGQGTRVEVAP</sequence>
<dbReference type="PANTHER" id="PTHR43424:SF1">
    <property type="entry name" value="LOCUS PUTATIVE PROTEIN 1-RELATED"/>
    <property type="match status" value="1"/>
</dbReference>
<feature type="transmembrane region" description="Helical" evidence="1">
    <location>
        <begin position="382"/>
        <end position="401"/>
    </location>
</feature>
<dbReference type="EMBL" id="CP014578">
    <property type="protein sequence ID" value="ANB71525.1"/>
    <property type="molecule type" value="Genomic_DNA"/>
</dbReference>
<feature type="transmembrane region" description="Helical" evidence="1">
    <location>
        <begin position="49"/>
        <end position="68"/>
    </location>
</feature>
<dbReference type="RefSeq" id="WP_063494994.1">
    <property type="nucleotide sequence ID" value="NZ_CP014578.1"/>
</dbReference>
<evidence type="ECO:0008006" key="4">
    <source>
        <dbReference type="Google" id="ProtNLM"/>
    </source>
</evidence>
<feature type="transmembrane region" description="Helical" evidence="1">
    <location>
        <begin position="329"/>
        <end position="351"/>
    </location>
</feature>
<feature type="transmembrane region" description="Helical" evidence="1">
    <location>
        <begin position="114"/>
        <end position="137"/>
    </location>
</feature>
<keyword evidence="3" id="KW-1185">Reference proteome</keyword>
<keyword evidence="1" id="KW-0812">Transmembrane</keyword>
<dbReference type="Proteomes" id="UP000076852">
    <property type="component" value="Chromosome 1"/>
</dbReference>
<evidence type="ECO:0000313" key="2">
    <source>
        <dbReference type="EMBL" id="ANB71525.1"/>
    </source>
</evidence>
<organism evidence="2 3">
    <name type="scientific">Paraburkholderia phytofirmans OLGA172</name>
    <dbReference type="NCBI Taxonomy" id="1417228"/>
    <lineage>
        <taxon>Bacteria</taxon>
        <taxon>Pseudomonadati</taxon>
        <taxon>Pseudomonadota</taxon>
        <taxon>Betaproteobacteria</taxon>
        <taxon>Burkholderiales</taxon>
        <taxon>Burkholderiaceae</taxon>
        <taxon>Paraburkholderia</taxon>
    </lineage>
</organism>
<evidence type="ECO:0000256" key="1">
    <source>
        <dbReference type="SAM" id="Phobius"/>
    </source>
</evidence>
<keyword evidence="1" id="KW-0472">Membrane</keyword>
<feature type="transmembrane region" description="Helical" evidence="1">
    <location>
        <begin position="358"/>
        <end position="376"/>
    </location>
</feature>
<dbReference type="KEGG" id="buz:AYM40_03440"/>
<reference evidence="2 3" key="1">
    <citation type="journal article" date="2016" name="Gene">
        <title>PacBio SMRT assembly of a complex multi-replicon genome reveals chlorocatechol degradative operon in a region of genome plasticity.</title>
        <authorList>
            <person name="Ricker N."/>
            <person name="Shen S.Y."/>
            <person name="Goordial J."/>
            <person name="Jin S."/>
            <person name="Fulthorpe R.R."/>
        </authorList>
    </citation>
    <scope>NUCLEOTIDE SEQUENCE [LARGE SCALE GENOMIC DNA]</scope>
    <source>
        <strain evidence="2 3">OLGA172</strain>
    </source>
</reference>
<name>A0A160FHH9_9BURK</name>
<gene>
    <name evidence="2" type="ORF">AYM40_03440</name>
</gene>
<dbReference type="OrthoDB" id="8999420at2"/>
<feature type="transmembrane region" description="Helical" evidence="1">
    <location>
        <begin position="149"/>
        <end position="167"/>
    </location>
</feature>
<keyword evidence="1" id="KW-1133">Transmembrane helix</keyword>
<feature type="transmembrane region" description="Helical" evidence="1">
    <location>
        <begin position="291"/>
        <end position="309"/>
    </location>
</feature>
<feature type="transmembrane region" description="Helical" evidence="1">
    <location>
        <begin position="88"/>
        <end position="108"/>
    </location>
</feature>
<dbReference type="AlphaFoldDB" id="A0A160FHH9"/>
<dbReference type="InterPro" id="IPR052556">
    <property type="entry name" value="PolySynth_Transporter"/>
</dbReference>
<feature type="transmembrane region" description="Helical" evidence="1">
    <location>
        <begin position="259"/>
        <end position="279"/>
    </location>
</feature>